<feature type="compositionally biased region" description="Basic and acidic residues" evidence="1">
    <location>
        <begin position="310"/>
        <end position="320"/>
    </location>
</feature>
<feature type="transmembrane region" description="Helical" evidence="2">
    <location>
        <begin position="119"/>
        <end position="137"/>
    </location>
</feature>
<organism evidence="3 4">
    <name type="scientific">Plutella xylostella</name>
    <name type="common">Diamondback moth</name>
    <name type="synonym">Plutella maculipennis</name>
    <dbReference type="NCBI Taxonomy" id="51655"/>
    <lineage>
        <taxon>Eukaryota</taxon>
        <taxon>Metazoa</taxon>
        <taxon>Ecdysozoa</taxon>
        <taxon>Arthropoda</taxon>
        <taxon>Hexapoda</taxon>
        <taxon>Insecta</taxon>
        <taxon>Pterygota</taxon>
        <taxon>Neoptera</taxon>
        <taxon>Endopterygota</taxon>
        <taxon>Lepidoptera</taxon>
        <taxon>Glossata</taxon>
        <taxon>Ditrysia</taxon>
        <taxon>Yponomeutoidea</taxon>
        <taxon>Plutellidae</taxon>
        <taxon>Plutella</taxon>
    </lineage>
</organism>
<dbReference type="Gene3D" id="1.20.1250.20">
    <property type="entry name" value="MFS general substrate transporter like domains"/>
    <property type="match status" value="2"/>
</dbReference>
<feature type="region of interest" description="Disordered" evidence="1">
    <location>
        <begin position="1"/>
        <end position="20"/>
    </location>
</feature>
<feature type="compositionally biased region" description="Polar residues" evidence="1">
    <location>
        <begin position="323"/>
        <end position="345"/>
    </location>
</feature>
<evidence type="ECO:0000256" key="1">
    <source>
        <dbReference type="SAM" id="MobiDB-lite"/>
    </source>
</evidence>
<dbReference type="FunFam" id="1.20.1250.20:FF:000320">
    <property type="entry name" value="Monocarboxylate transporter"/>
    <property type="match status" value="1"/>
</dbReference>
<feature type="transmembrane region" description="Helical" evidence="2">
    <location>
        <begin position="207"/>
        <end position="227"/>
    </location>
</feature>
<dbReference type="SUPFAM" id="SSF103473">
    <property type="entry name" value="MFS general substrate transporter"/>
    <property type="match status" value="1"/>
</dbReference>
<dbReference type="CDD" id="cd17352">
    <property type="entry name" value="MFS_MCT_SLC16"/>
    <property type="match status" value="1"/>
</dbReference>
<feature type="transmembrane region" description="Helical" evidence="2">
    <location>
        <begin position="239"/>
        <end position="260"/>
    </location>
</feature>
<dbReference type="PANTHER" id="PTHR11360">
    <property type="entry name" value="MONOCARBOXYLATE TRANSPORTER"/>
    <property type="match status" value="1"/>
</dbReference>
<feature type="region of interest" description="Disordered" evidence="1">
    <location>
        <begin position="306"/>
        <end position="352"/>
    </location>
</feature>
<keyword evidence="2" id="KW-0472">Membrane</keyword>
<keyword evidence="2" id="KW-0812">Transmembrane</keyword>
<feature type="compositionally biased region" description="Basic and acidic residues" evidence="1">
    <location>
        <begin position="11"/>
        <end position="20"/>
    </location>
</feature>
<feature type="transmembrane region" description="Helical" evidence="2">
    <location>
        <begin position="555"/>
        <end position="579"/>
    </location>
</feature>
<dbReference type="AlphaFoldDB" id="A0A8S4EXC4"/>
<dbReference type="InterPro" id="IPR011701">
    <property type="entry name" value="MFS"/>
</dbReference>
<accession>A0A8S4EXC4</accession>
<evidence type="ECO:0000313" key="3">
    <source>
        <dbReference type="EMBL" id="CAG9119985.1"/>
    </source>
</evidence>
<protein>
    <submittedName>
        <fullName evidence="3">(diamondback moth) hypothetical protein</fullName>
    </submittedName>
</protein>
<keyword evidence="4" id="KW-1185">Reference proteome</keyword>
<reference evidence="3" key="1">
    <citation type="submission" date="2020-11" db="EMBL/GenBank/DDBJ databases">
        <authorList>
            <person name="Whiteford S."/>
        </authorList>
    </citation>
    <scope>NUCLEOTIDE SEQUENCE</scope>
</reference>
<evidence type="ECO:0000256" key="2">
    <source>
        <dbReference type="SAM" id="Phobius"/>
    </source>
</evidence>
<evidence type="ECO:0000313" key="4">
    <source>
        <dbReference type="Proteomes" id="UP000653454"/>
    </source>
</evidence>
<dbReference type="PANTHER" id="PTHR11360:SF293">
    <property type="entry name" value="HERMES, ISOFORM A"/>
    <property type="match status" value="1"/>
</dbReference>
<keyword evidence="2" id="KW-1133">Transmembrane helix</keyword>
<feature type="compositionally biased region" description="Polar residues" evidence="1">
    <location>
        <begin position="687"/>
        <end position="698"/>
    </location>
</feature>
<proteinExistence type="predicted"/>
<feature type="transmembrane region" description="Helical" evidence="2">
    <location>
        <begin position="174"/>
        <end position="195"/>
    </location>
</feature>
<gene>
    <name evidence="3" type="ORF">PLXY2_LOCUS6993</name>
</gene>
<feature type="compositionally biased region" description="Basic and acidic residues" evidence="1">
    <location>
        <begin position="666"/>
        <end position="676"/>
    </location>
</feature>
<comment type="caution">
    <text evidence="3">The sequence shown here is derived from an EMBL/GenBank/DDBJ whole genome shotgun (WGS) entry which is preliminary data.</text>
</comment>
<feature type="compositionally biased region" description="Polar residues" evidence="1">
    <location>
        <begin position="648"/>
        <end position="664"/>
    </location>
</feature>
<feature type="region of interest" description="Disordered" evidence="1">
    <location>
        <begin position="644"/>
        <end position="698"/>
    </location>
</feature>
<dbReference type="EMBL" id="CAJHNJ030000023">
    <property type="protein sequence ID" value="CAG9119985.1"/>
    <property type="molecule type" value="Genomic_DNA"/>
</dbReference>
<dbReference type="InterPro" id="IPR036259">
    <property type="entry name" value="MFS_trans_sf"/>
</dbReference>
<feature type="transmembrane region" description="Helical" evidence="2">
    <location>
        <begin position="465"/>
        <end position="486"/>
    </location>
</feature>
<sequence>MAETSTAGGAGEKKDGVDEAEEKLLQENHALIVPAVNREDGVAVKASKKVKLPEEGGGGRFTIGPAPERDWEMVPPDGRWGWCILVGATLVNILIPGTIKSFGVLLVEFNDVFESSASASSGIVALCYFLYSSLGPLSSILSVRWSYRTVTLLGGSFAAFGMICSSWAESISYLYFSFGAMVGAGAGLAFPPTVYIVTSYFVRLRGLANGICMSGSAFGSIILPPVLRLLLESYGYKGAVLILGGIMLNTWAAALLFQPVEEHLVRKYKRADDEEDQPQDDILLEENEDEPGESIAMEQHIPRINTTEKMNGDAETKPDKIPSSAQLNNSQNCIPTLSSQSQLRHNMSKRKLSYTRTVPKNTYSSASISGKLGSQEGFGRKLSYAGPRRNFSTSSFNYVSTQFHGSTLSAFERPNEFASQFSLKSITDSVADVYYCCFCIKKKRKTEKSEPNKFFDVTLLKDPTYLVILLSSSTVAISCTNFIILLPSHAQNVGFDKARGALLLSTVSALDLVGRIGGSALCDLNFVPKPVYFVGGLIFSGITLVVLPFLSSYMAISVCCALFGLASGINNGVTTLVMAEILGVERLMSTYGISLFVNGLLQLVGPPICGLWFERDKNFLEPFAEEEVTTYYDETPRIVKPEDLVPEKQQNGSPSMLINKSNSDLNDEKQYSERIRKISSSSKHGLQHNSSRISNKQSTPSLVLESVVEGKGSRVNSTEAFGRKLGVPKTPKRSPSASSFQYMSTPFHGSTLSAFEKPMGGASLWGFVPIIHRRRAKAQRREQNKA</sequence>
<feature type="transmembrane region" description="Helical" evidence="2">
    <location>
        <begin position="149"/>
        <end position="168"/>
    </location>
</feature>
<dbReference type="Proteomes" id="UP000653454">
    <property type="component" value="Unassembled WGS sequence"/>
</dbReference>
<name>A0A8S4EXC4_PLUXY</name>
<feature type="transmembrane region" description="Helical" evidence="2">
    <location>
        <begin position="530"/>
        <end position="549"/>
    </location>
</feature>
<feature type="transmembrane region" description="Helical" evidence="2">
    <location>
        <begin position="80"/>
        <end position="99"/>
    </location>
</feature>
<dbReference type="GO" id="GO:0008028">
    <property type="term" value="F:monocarboxylic acid transmembrane transporter activity"/>
    <property type="evidence" value="ECO:0007669"/>
    <property type="project" value="TreeGrafter"/>
</dbReference>
<dbReference type="Pfam" id="PF07690">
    <property type="entry name" value="MFS_1"/>
    <property type="match status" value="2"/>
</dbReference>
<dbReference type="InterPro" id="IPR050327">
    <property type="entry name" value="Proton-linked_MCT"/>
</dbReference>